<accession>A0ABZ0D6H7</accession>
<name>A0ABZ0D6H7_9XANT</name>
<evidence type="ECO:0000313" key="3">
    <source>
        <dbReference type="Proteomes" id="UP001304534"/>
    </source>
</evidence>
<dbReference type="Pfam" id="PF07791">
    <property type="entry name" value="Imm11"/>
    <property type="match status" value="1"/>
</dbReference>
<organism evidence="2 3">
    <name type="scientific">Xanthomonas dyei</name>
    <dbReference type="NCBI Taxonomy" id="743699"/>
    <lineage>
        <taxon>Bacteria</taxon>
        <taxon>Pseudomonadati</taxon>
        <taxon>Pseudomonadota</taxon>
        <taxon>Gammaproteobacteria</taxon>
        <taxon>Lysobacterales</taxon>
        <taxon>Lysobacteraceae</taxon>
        <taxon>Xanthomonas</taxon>
    </lineage>
</organism>
<dbReference type="EMBL" id="CP103840">
    <property type="protein sequence ID" value="WOB25891.1"/>
    <property type="molecule type" value="Genomic_DNA"/>
</dbReference>
<reference evidence="2 3" key="1">
    <citation type="submission" date="2022-08" db="EMBL/GenBank/DDBJ databases">
        <title>Whole genome sequencing-based tracing of a 2022 introduction and outbreak of Xanthomonas hortorum pv. pelargonii.</title>
        <authorList>
            <person name="Iruegas-Bocardo F."/>
            <person name="Weisberg A.K."/>
            <person name="Riutta E.R."/>
            <person name="Kilday K."/>
            <person name="Bonkowski J.C."/>
            <person name="Creswell T."/>
            <person name="Daughtrey M.L."/>
            <person name="Rane K."/>
            <person name="Grunwald N.J."/>
            <person name="Chang J.H."/>
            <person name="Putnam M.L."/>
        </authorList>
    </citation>
    <scope>NUCLEOTIDE SEQUENCE [LARGE SCALE GENOMIC DNA]</scope>
    <source>
        <strain evidence="2 3">22-325</strain>
    </source>
</reference>
<dbReference type="RefSeq" id="WP_316688834.1">
    <property type="nucleotide sequence ID" value="NZ_CP103837.1"/>
</dbReference>
<gene>
    <name evidence="2" type="ORF">NYR99_19775</name>
</gene>
<dbReference type="GeneID" id="95586160"/>
<sequence length="223" mass="24803">MNETIKFMNMNEVEAPAENTPRKGEFYILIPDVRGGGPGHGITLENKLSIPLPKHISQDASAAGLKDIKETPRLRQGSAVSMPNDLDSSFRGYWLVSEPLKKIFESIDPKAFDFAKCDFILHDGSQAPPHYLCEVVREIDAIDEQSSQVKVLTEGYPKGKFYSLTGGAKLAFRKELVGSSHIFRTPYTADSFCDRAFRDALIDNGFGEPRNSRGVWLIDAADY</sequence>
<feature type="domain" description="Immunity MXAN-0049 protein" evidence="1">
    <location>
        <begin position="25"/>
        <end position="222"/>
    </location>
</feature>
<dbReference type="InterPro" id="IPR012433">
    <property type="entry name" value="Imm11"/>
</dbReference>
<keyword evidence="3" id="KW-1185">Reference proteome</keyword>
<evidence type="ECO:0000313" key="2">
    <source>
        <dbReference type="EMBL" id="WOB25891.1"/>
    </source>
</evidence>
<dbReference type="Proteomes" id="UP001304534">
    <property type="component" value="Chromosome"/>
</dbReference>
<protein>
    <submittedName>
        <fullName evidence="2">DUF1629 domain-containing protein</fullName>
    </submittedName>
</protein>
<proteinExistence type="predicted"/>
<evidence type="ECO:0000259" key="1">
    <source>
        <dbReference type="Pfam" id="PF07791"/>
    </source>
</evidence>